<gene>
    <name evidence="10" type="primary">BRSK1_1</name>
    <name evidence="10" type="ORF">AVEN_238082_1</name>
</gene>
<dbReference type="InterPro" id="IPR011009">
    <property type="entry name" value="Kinase-like_dom_sf"/>
</dbReference>
<dbReference type="PANTHER" id="PTHR24346">
    <property type="entry name" value="MAP/MICROTUBULE AFFINITY-REGULATING KINASE"/>
    <property type="match status" value="1"/>
</dbReference>
<name>A0A4Y2T0A1_ARAVE</name>
<dbReference type="EC" id="2.7.11.1" evidence="1"/>
<dbReference type="EMBL" id="BGPR01025053">
    <property type="protein sequence ID" value="GBN93641.1"/>
    <property type="molecule type" value="Genomic_DNA"/>
</dbReference>
<sequence>MEREQRLKREDGSKNCNGLVKLGVHCITGRKVAIKIINREKLSESVLQKVEREIAIMKLIEHPHVLGLYDVYENKKY</sequence>
<reference evidence="10 11" key="1">
    <citation type="journal article" date="2019" name="Sci. Rep.">
        <title>Orb-weaving spider Araneus ventricosus genome elucidates the spidroin gene catalogue.</title>
        <authorList>
            <person name="Kono N."/>
            <person name="Nakamura H."/>
            <person name="Ohtoshi R."/>
            <person name="Moran D.A.P."/>
            <person name="Shinohara A."/>
            <person name="Yoshida Y."/>
            <person name="Fujiwara M."/>
            <person name="Mori M."/>
            <person name="Tomita M."/>
            <person name="Arakawa K."/>
        </authorList>
    </citation>
    <scope>NUCLEOTIDE SEQUENCE [LARGE SCALE GENOMIC DNA]</scope>
</reference>
<dbReference type="InterPro" id="IPR000719">
    <property type="entry name" value="Prot_kinase_dom"/>
</dbReference>
<evidence type="ECO:0000256" key="3">
    <source>
        <dbReference type="ARBA" id="ARBA00022679"/>
    </source>
</evidence>
<dbReference type="AlphaFoldDB" id="A0A4Y2T0A1"/>
<keyword evidence="6" id="KW-0067">ATP-binding</keyword>
<evidence type="ECO:0000256" key="8">
    <source>
        <dbReference type="ARBA" id="ARBA00048679"/>
    </source>
</evidence>
<dbReference type="PROSITE" id="PS50011">
    <property type="entry name" value="PROTEIN_KINASE_DOM"/>
    <property type="match status" value="1"/>
</dbReference>
<evidence type="ECO:0000256" key="6">
    <source>
        <dbReference type="ARBA" id="ARBA00022840"/>
    </source>
</evidence>
<comment type="caution">
    <text evidence="10">The sequence shown here is derived from an EMBL/GenBank/DDBJ whole genome shotgun (WGS) entry which is preliminary data.</text>
</comment>
<proteinExistence type="predicted"/>
<evidence type="ECO:0000256" key="1">
    <source>
        <dbReference type="ARBA" id="ARBA00012513"/>
    </source>
</evidence>
<keyword evidence="11" id="KW-1185">Reference proteome</keyword>
<dbReference type="GO" id="GO:0005524">
    <property type="term" value="F:ATP binding"/>
    <property type="evidence" value="ECO:0007669"/>
    <property type="project" value="UniProtKB-KW"/>
</dbReference>
<evidence type="ECO:0000259" key="9">
    <source>
        <dbReference type="PROSITE" id="PS50011"/>
    </source>
</evidence>
<dbReference type="Gene3D" id="3.30.200.20">
    <property type="entry name" value="Phosphorylase Kinase, domain 1"/>
    <property type="match status" value="1"/>
</dbReference>
<keyword evidence="2" id="KW-0723">Serine/threonine-protein kinase</keyword>
<evidence type="ECO:0000313" key="10">
    <source>
        <dbReference type="EMBL" id="GBN93641.1"/>
    </source>
</evidence>
<evidence type="ECO:0000256" key="2">
    <source>
        <dbReference type="ARBA" id="ARBA00022527"/>
    </source>
</evidence>
<dbReference type="OrthoDB" id="193931at2759"/>
<accession>A0A4Y2T0A1</accession>
<evidence type="ECO:0000256" key="7">
    <source>
        <dbReference type="ARBA" id="ARBA00047899"/>
    </source>
</evidence>
<keyword evidence="3" id="KW-0808">Transferase</keyword>
<evidence type="ECO:0000256" key="5">
    <source>
        <dbReference type="ARBA" id="ARBA00022777"/>
    </source>
</evidence>
<keyword evidence="5 10" id="KW-0418">Kinase</keyword>
<organism evidence="10 11">
    <name type="scientific">Araneus ventricosus</name>
    <name type="common">Orbweaver spider</name>
    <name type="synonym">Epeira ventricosa</name>
    <dbReference type="NCBI Taxonomy" id="182803"/>
    <lineage>
        <taxon>Eukaryota</taxon>
        <taxon>Metazoa</taxon>
        <taxon>Ecdysozoa</taxon>
        <taxon>Arthropoda</taxon>
        <taxon>Chelicerata</taxon>
        <taxon>Arachnida</taxon>
        <taxon>Araneae</taxon>
        <taxon>Araneomorphae</taxon>
        <taxon>Entelegynae</taxon>
        <taxon>Araneoidea</taxon>
        <taxon>Araneidae</taxon>
        <taxon>Araneus</taxon>
    </lineage>
</organism>
<dbReference type="GO" id="GO:0004674">
    <property type="term" value="F:protein serine/threonine kinase activity"/>
    <property type="evidence" value="ECO:0007669"/>
    <property type="project" value="UniProtKB-KW"/>
</dbReference>
<dbReference type="SUPFAM" id="SSF56112">
    <property type="entry name" value="Protein kinase-like (PK-like)"/>
    <property type="match status" value="1"/>
</dbReference>
<feature type="domain" description="Protein kinase" evidence="9">
    <location>
        <begin position="1"/>
        <end position="77"/>
    </location>
</feature>
<dbReference type="GO" id="GO:0005737">
    <property type="term" value="C:cytoplasm"/>
    <property type="evidence" value="ECO:0007669"/>
    <property type="project" value="TreeGrafter"/>
</dbReference>
<dbReference type="Proteomes" id="UP000499080">
    <property type="component" value="Unassembled WGS sequence"/>
</dbReference>
<comment type="catalytic activity">
    <reaction evidence="7">
        <text>L-threonyl-[protein] + ATP = O-phospho-L-threonyl-[protein] + ADP + H(+)</text>
        <dbReference type="Rhea" id="RHEA:46608"/>
        <dbReference type="Rhea" id="RHEA-COMP:11060"/>
        <dbReference type="Rhea" id="RHEA-COMP:11605"/>
        <dbReference type="ChEBI" id="CHEBI:15378"/>
        <dbReference type="ChEBI" id="CHEBI:30013"/>
        <dbReference type="ChEBI" id="CHEBI:30616"/>
        <dbReference type="ChEBI" id="CHEBI:61977"/>
        <dbReference type="ChEBI" id="CHEBI:456216"/>
        <dbReference type="EC" id="2.7.11.1"/>
    </reaction>
</comment>
<evidence type="ECO:0000313" key="11">
    <source>
        <dbReference type="Proteomes" id="UP000499080"/>
    </source>
</evidence>
<protein>
    <recommendedName>
        <fullName evidence="1">non-specific serine/threonine protein kinase</fullName>
        <ecNumber evidence="1">2.7.11.1</ecNumber>
    </recommendedName>
</protein>
<dbReference type="PANTHER" id="PTHR24346:SF36">
    <property type="entry name" value="SERINE_THREONINE-PROTEIN KINASE BRSK1 ISOFORM X1-RELATED"/>
    <property type="match status" value="1"/>
</dbReference>
<comment type="catalytic activity">
    <reaction evidence="8">
        <text>L-seryl-[protein] + ATP = O-phospho-L-seryl-[protein] + ADP + H(+)</text>
        <dbReference type="Rhea" id="RHEA:17989"/>
        <dbReference type="Rhea" id="RHEA-COMP:9863"/>
        <dbReference type="Rhea" id="RHEA-COMP:11604"/>
        <dbReference type="ChEBI" id="CHEBI:15378"/>
        <dbReference type="ChEBI" id="CHEBI:29999"/>
        <dbReference type="ChEBI" id="CHEBI:30616"/>
        <dbReference type="ChEBI" id="CHEBI:83421"/>
        <dbReference type="ChEBI" id="CHEBI:456216"/>
        <dbReference type="EC" id="2.7.11.1"/>
    </reaction>
</comment>
<dbReference type="FunFam" id="3.30.200.20:FF:000003">
    <property type="entry name" value="Non-specific serine/threonine protein kinase"/>
    <property type="match status" value="1"/>
</dbReference>
<feature type="non-terminal residue" evidence="10">
    <location>
        <position position="77"/>
    </location>
</feature>
<keyword evidence="4" id="KW-0547">Nucleotide-binding</keyword>
<evidence type="ECO:0000256" key="4">
    <source>
        <dbReference type="ARBA" id="ARBA00022741"/>
    </source>
</evidence>
<dbReference type="Pfam" id="PF00069">
    <property type="entry name" value="Pkinase"/>
    <property type="match status" value="1"/>
</dbReference>
<dbReference type="GO" id="GO:0035556">
    <property type="term" value="P:intracellular signal transduction"/>
    <property type="evidence" value="ECO:0007669"/>
    <property type="project" value="TreeGrafter"/>
</dbReference>